<protein>
    <submittedName>
        <fullName evidence="1">Uncharacterized protein</fullName>
    </submittedName>
</protein>
<reference evidence="1" key="1">
    <citation type="submission" date="2020-05" db="EMBL/GenBank/DDBJ databases">
        <authorList>
            <person name="Chiriac C."/>
            <person name="Salcher M."/>
            <person name="Ghai R."/>
            <person name="Kavagutti S V."/>
        </authorList>
    </citation>
    <scope>NUCLEOTIDE SEQUENCE</scope>
</reference>
<evidence type="ECO:0000313" key="1">
    <source>
        <dbReference type="EMBL" id="CAB5223057.1"/>
    </source>
</evidence>
<sequence>MSFVTDALGITGQDEPDYSQMEFKPYSISGPTGGVSFEGKTGTVNLSPELKALYEKYTNAATAALPSEEQMQFAKDVSGYGKGLFGEATGMDTGAMTADYYNKVQNILNPARLAENSALANTLFSQGRTGVGAGVEGGYVNPEQFALLKAREGQNQQIFLGSEDRARQIQMDKLKQGLGYYGMGQELQYQPYQTSAGLLGTGINLANINNPYIGYGLQAGTAGAQAGANIVGAQQQYADTQMGFWGDLIGGASTVFGGAKKPWFLG</sequence>
<accession>A0A6J7WZ30</accession>
<dbReference type="EMBL" id="LR798315">
    <property type="protein sequence ID" value="CAB5223057.1"/>
    <property type="molecule type" value="Genomic_DNA"/>
</dbReference>
<gene>
    <name evidence="1" type="ORF">UFOVP369_51</name>
</gene>
<name>A0A6J7WZ30_9CAUD</name>
<proteinExistence type="predicted"/>
<organism evidence="1">
    <name type="scientific">uncultured Caudovirales phage</name>
    <dbReference type="NCBI Taxonomy" id="2100421"/>
    <lineage>
        <taxon>Viruses</taxon>
        <taxon>Duplodnaviria</taxon>
        <taxon>Heunggongvirae</taxon>
        <taxon>Uroviricota</taxon>
        <taxon>Caudoviricetes</taxon>
        <taxon>Peduoviridae</taxon>
        <taxon>Maltschvirus</taxon>
        <taxon>Maltschvirus maltsch</taxon>
    </lineage>
</organism>